<evidence type="ECO:0000313" key="3">
    <source>
        <dbReference type="EMBL" id="MBD5782458.1"/>
    </source>
</evidence>
<keyword evidence="4" id="KW-1185">Reference proteome</keyword>
<evidence type="ECO:0000256" key="1">
    <source>
        <dbReference type="ARBA" id="ARBA00006484"/>
    </source>
</evidence>
<organism evidence="3 4">
    <name type="scientific">Pelagicoccus enzymogenes</name>
    <dbReference type="NCBI Taxonomy" id="2773457"/>
    <lineage>
        <taxon>Bacteria</taxon>
        <taxon>Pseudomonadati</taxon>
        <taxon>Verrucomicrobiota</taxon>
        <taxon>Opitutia</taxon>
        <taxon>Puniceicoccales</taxon>
        <taxon>Pelagicoccaceae</taxon>
        <taxon>Pelagicoccus</taxon>
    </lineage>
</organism>
<dbReference type="PRINTS" id="PR00080">
    <property type="entry name" value="SDRFAMILY"/>
</dbReference>
<dbReference type="PROSITE" id="PS00061">
    <property type="entry name" value="ADH_SHORT"/>
    <property type="match status" value="1"/>
</dbReference>
<reference evidence="3" key="1">
    <citation type="submission" date="2020-09" db="EMBL/GenBank/DDBJ databases">
        <title>Pelagicoccus enzymogenes sp. nov. with an EPS production, isolated from marine sediment.</title>
        <authorList>
            <person name="Feng X."/>
        </authorList>
    </citation>
    <scope>NUCLEOTIDE SEQUENCE</scope>
    <source>
        <strain evidence="3">NFK12</strain>
    </source>
</reference>
<dbReference type="GO" id="GO:0016616">
    <property type="term" value="F:oxidoreductase activity, acting on the CH-OH group of donors, NAD or NADP as acceptor"/>
    <property type="evidence" value="ECO:0007669"/>
    <property type="project" value="TreeGrafter"/>
</dbReference>
<dbReference type="PANTHER" id="PTHR42760:SF115">
    <property type="entry name" value="3-OXOACYL-[ACYL-CARRIER-PROTEIN] REDUCTASE FABG"/>
    <property type="match status" value="1"/>
</dbReference>
<dbReference type="RefSeq" id="WP_191619539.1">
    <property type="nucleotide sequence ID" value="NZ_JACYFG010000061.1"/>
</dbReference>
<dbReference type="EMBL" id="JACYFG010000061">
    <property type="protein sequence ID" value="MBD5782458.1"/>
    <property type="molecule type" value="Genomic_DNA"/>
</dbReference>
<dbReference type="SUPFAM" id="SSF51735">
    <property type="entry name" value="NAD(P)-binding Rossmann-fold domains"/>
    <property type="match status" value="1"/>
</dbReference>
<dbReference type="Pfam" id="PF13561">
    <property type="entry name" value="adh_short_C2"/>
    <property type="match status" value="1"/>
</dbReference>
<keyword evidence="2" id="KW-0560">Oxidoreductase</keyword>
<dbReference type="FunFam" id="3.40.50.720:FF:000084">
    <property type="entry name" value="Short-chain dehydrogenase reductase"/>
    <property type="match status" value="1"/>
</dbReference>
<proteinExistence type="inferred from homology"/>
<comment type="caution">
    <text evidence="3">The sequence shown here is derived from an EMBL/GenBank/DDBJ whole genome shotgun (WGS) entry which is preliminary data.</text>
</comment>
<dbReference type="InterPro" id="IPR020904">
    <property type="entry name" value="Sc_DH/Rdtase_CS"/>
</dbReference>
<protein>
    <submittedName>
        <fullName evidence="3">SDR family oxidoreductase</fullName>
    </submittedName>
</protein>
<evidence type="ECO:0000256" key="2">
    <source>
        <dbReference type="ARBA" id="ARBA00023002"/>
    </source>
</evidence>
<dbReference type="InterPro" id="IPR036291">
    <property type="entry name" value="NAD(P)-bd_dom_sf"/>
</dbReference>
<comment type="similarity">
    <text evidence="1">Belongs to the short-chain dehydrogenases/reductases (SDR) family.</text>
</comment>
<dbReference type="Proteomes" id="UP000622317">
    <property type="component" value="Unassembled WGS sequence"/>
</dbReference>
<name>A0A927IK43_9BACT</name>
<evidence type="ECO:0000313" key="4">
    <source>
        <dbReference type="Proteomes" id="UP000622317"/>
    </source>
</evidence>
<dbReference type="AlphaFoldDB" id="A0A927IK43"/>
<dbReference type="InterPro" id="IPR002347">
    <property type="entry name" value="SDR_fam"/>
</dbReference>
<dbReference type="Gene3D" id="3.40.50.720">
    <property type="entry name" value="NAD(P)-binding Rossmann-like Domain"/>
    <property type="match status" value="1"/>
</dbReference>
<sequence>MDKHTERFSLAGKRALVTGGAQGLGFAMARGLAEAGAEVVLNDVDPARLAKAVAALEADGLAARSVVFDVTDGDGARRGVDRIEAEAGPIDILLNNAGIHRYAALEAMSLADWQRVIDVNLTGAFMVAQAVARGMLERGAGRIVNVCSLMSEGTRPNTANYTAAKGGLKSLTQSMAVEWGPHGVRANGIGPGYILSDLTRHLAEQAEFDAWVKSRTPVGRWGTPEDLVGAAVFLASPASEFVNGHVLYVDGGWLAGL</sequence>
<gene>
    <name evidence="3" type="ORF">IEN85_23370</name>
</gene>
<dbReference type="PANTHER" id="PTHR42760">
    <property type="entry name" value="SHORT-CHAIN DEHYDROGENASES/REDUCTASES FAMILY MEMBER"/>
    <property type="match status" value="1"/>
</dbReference>
<accession>A0A927IK43</accession>
<dbReference type="PRINTS" id="PR00081">
    <property type="entry name" value="GDHRDH"/>
</dbReference>